<evidence type="ECO:0000256" key="4">
    <source>
        <dbReference type="ARBA" id="ARBA00022747"/>
    </source>
</evidence>
<gene>
    <name evidence="9" type="ORF">SI859A1_03541</name>
</gene>
<protein>
    <recommendedName>
        <fullName evidence="8">Cytosine-specific methyltransferase</fullName>
        <ecNumber evidence="8">2.1.1.37</ecNumber>
    </recommendedName>
</protein>
<dbReference type="GO" id="GO:0003677">
    <property type="term" value="F:DNA binding"/>
    <property type="evidence" value="ECO:0007669"/>
    <property type="project" value="TreeGrafter"/>
</dbReference>
<dbReference type="InterPro" id="IPR018117">
    <property type="entry name" value="C5_DNA_meth_AS"/>
</dbReference>
<dbReference type="EMBL" id="AAPJ01000009">
    <property type="protein sequence ID" value="EAS48523.1"/>
    <property type="molecule type" value="Genomic_DNA"/>
</dbReference>
<sequence length="541" mass="60023">MRAIDLYAGIGGWSLGLRLAGVEVVASYEWWQAAVDTHNGNHGGDLKPVDVRQLHLHDLPPNIDLVVGSPPCTEFSYSNRGGGGDLDEGLKDLVRFMEVIDHLRPKFWALENVPRVAQVLERGMADARHPLYRFRHLEMQIKIINFSDYGTPQSRRRCIAGNIPFDAIASYQSRLPRRTLGDVVAAIASSDEVVDPVWGCVLPAATLTERQTEGALNAEELRMNREAKTYHPVYNNMAFPDAMDLPGRTVTATCTRVSRESIVIQDGANRFRRLSIRERACLQGFPITYQFYAKSFPEKVRMVGNAIPPTFAYLVAQAAKGISPGALVPYSEAGVDLRLPRKAAIVTPPTTEGRTYPAGRSFRAALPGLRFKSGMRFELANGRGQERDWQVRFFFGPSVDIRQIELDQNLLRQLRTSPLIKTLMMAAGVEFAMAEQRLQGTTPAGLQAAWSHRAEGMRPFEVADLLGELGIKVHRRLQFLAVDDQHAVIGYVMAAAAEEEEGDYIPGSKKLTTHALAILSGLLVGAWFNTLPWHRQQKAAA</sequence>
<dbReference type="AlphaFoldDB" id="Q1YE76"/>
<dbReference type="NCBIfam" id="TIGR00675">
    <property type="entry name" value="dcm"/>
    <property type="match status" value="1"/>
</dbReference>
<organism evidence="9 10">
    <name type="scientific">Aurantimonas manganoxydans (strain ATCC BAA-1229 / DSM 21871 / SI85-9A1)</name>
    <dbReference type="NCBI Taxonomy" id="287752"/>
    <lineage>
        <taxon>Bacteria</taxon>
        <taxon>Pseudomonadati</taxon>
        <taxon>Pseudomonadota</taxon>
        <taxon>Alphaproteobacteria</taxon>
        <taxon>Hyphomicrobiales</taxon>
        <taxon>Aurantimonadaceae</taxon>
        <taxon>Aurantimonas</taxon>
    </lineage>
</organism>
<dbReference type="GO" id="GO:0032259">
    <property type="term" value="P:methylation"/>
    <property type="evidence" value="ECO:0007669"/>
    <property type="project" value="UniProtKB-KW"/>
</dbReference>
<evidence type="ECO:0000256" key="2">
    <source>
        <dbReference type="ARBA" id="ARBA00022679"/>
    </source>
</evidence>
<evidence type="ECO:0000256" key="5">
    <source>
        <dbReference type="ARBA" id="ARBA00047422"/>
    </source>
</evidence>
<dbReference type="PROSITE" id="PS00094">
    <property type="entry name" value="C5_MTASE_1"/>
    <property type="match status" value="1"/>
</dbReference>
<dbReference type="InterPro" id="IPR050390">
    <property type="entry name" value="C5-Methyltransferase"/>
</dbReference>
<dbReference type="GO" id="GO:0044027">
    <property type="term" value="P:negative regulation of gene expression via chromosomal CpG island methylation"/>
    <property type="evidence" value="ECO:0007669"/>
    <property type="project" value="TreeGrafter"/>
</dbReference>
<comment type="similarity">
    <text evidence="6 7">Belongs to the class I-like SAM-binding methyltransferase superfamily. C5-methyltransferase family.</text>
</comment>
<evidence type="ECO:0000256" key="8">
    <source>
        <dbReference type="RuleBase" id="RU000417"/>
    </source>
</evidence>
<evidence type="ECO:0000256" key="6">
    <source>
        <dbReference type="PROSITE-ProRule" id="PRU01016"/>
    </source>
</evidence>
<dbReference type="InterPro" id="IPR001525">
    <property type="entry name" value="C5_MeTfrase"/>
</dbReference>
<dbReference type="EC" id="2.1.1.37" evidence="8"/>
<dbReference type="Proteomes" id="UP000000321">
    <property type="component" value="Unassembled WGS sequence"/>
</dbReference>
<dbReference type="PANTHER" id="PTHR10629">
    <property type="entry name" value="CYTOSINE-SPECIFIC METHYLTRANSFERASE"/>
    <property type="match status" value="1"/>
</dbReference>
<accession>Q1YE76</accession>
<evidence type="ECO:0000256" key="7">
    <source>
        <dbReference type="RuleBase" id="RU000416"/>
    </source>
</evidence>
<evidence type="ECO:0000313" key="9">
    <source>
        <dbReference type="EMBL" id="EAS48523.1"/>
    </source>
</evidence>
<dbReference type="GO" id="GO:0003886">
    <property type="term" value="F:DNA (cytosine-5-)-methyltransferase activity"/>
    <property type="evidence" value="ECO:0007669"/>
    <property type="project" value="UniProtKB-EC"/>
</dbReference>
<dbReference type="SUPFAM" id="SSF53335">
    <property type="entry name" value="S-adenosyl-L-methionine-dependent methyltransferases"/>
    <property type="match status" value="1"/>
</dbReference>
<comment type="caution">
    <text evidence="9">The sequence shown here is derived from an EMBL/GenBank/DDBJ whole genome shotgun (WGS) entry which is preliminary data.</text>
</comment>
<dbReference type="InterPro" id="IPR029063">
    <property type="entry name" value="SAM-dependent_MTases_sf"/>
</dbReference>
<keyword evidence="4" id="KW-0680">Restriction system</keyword>
<dbReference type="PRINTS" id="PR00105">
    <property type="entry name" value="C5METTRFRASE"/>
</dbReference>
<evidence type="ECO:0000313" key="10">
    <source>
        <dbReference type="Proteomes" id="UP000000321"/>
    </source>
</evidence>
<dbReference type="OrthoDB" id="9813719at2"/>
<feature type="active site" evidence="6">
    <location>
        <position position="72"/>
    </location>
</feature>
<dbReference type="RefSeq" id="WP_009211351.1">
    <property type="nucleotide sequence ID" value="NZ_BBWP01000039.1"/>
</dbReference>
<evidence type="ECO:0000256" key="3">
    <source>
        <dbReference type="ARBA" id="ARBA00022691"/>
    </source>
</evidence>
<proteinExistence type="inferred from homology"/>
<dbReference type="Gene3D" id="3.90.120.10">
    <property type="entry name" value="DNA Methylase, subunit A, domain 2"/>
    <property type="match status" value="1"/>
</dbReference>
<dbReference type="BioCyc" id="AURANTIMONAS:SI859A1_03541-MONOMER"/>
<dbReference type="REBASE" id="30955">
    <property type="entry name" value="M.Ama85ORF3541P"/>
</dbReference>
<keyword evidence="10" id="KW-1185">Reference proteome</keyword>
<keyword evidence="3 6" id="KW-0949">S-adenosyl-L-methionine</keyword>
<dbReference type="PROSITE" id="PS51679">
    <property type="entry name" value="SAM_MT_C5"/>
    <property type="match status" value="1"/>
</dbReference>
<evidence type="ECO:0000256" key="1">
    <source>
        <dbReference type="ARBA" id="ARBA00022603"/>
    </source>
</evidence>
<dbReference type="PANTHER" id="PTHR10629:SF52">
    <property type="entry name" value="DNA (CYTOSINE-5)-METHYLTRANSFERASE 1"/>
    <property type="match status" value="1"/>
</dbReference>
<dbReference type="Gene3D" id="3.40.50.150">
    <property type="entry name" value="Vaccinia Virus protein VP39"/>
    <property type="match status" value="1"/>
</dbReference>
<keyword evidence="2 6" id="KW-0808">Transferase</keyword>
<dbReference type="Pfam" id="PF00145">
    <property type="entry name" value="DNA_methylase"/>
    <property type="match status" value="1"/>
</dbReference>
<dbReference type="HOGENOM" id="CLU_034533_0_0_5"/>
<dbReference type="GO" id="GO:0009307">
    <property type="term" value="P:DNA restriction-modification system"/>
    <property type="evidence" value="ECO:0007669"/>
    <property type="project" value="UniProtKB-KW"/>
</dbReference>
<name>Q1YE76_AURMS</name>
<keyword evidence="1 6" id="KW-0489">Methyltransferase</keyword>
<comment type="catalytic activity">
    <reaction evidence="5 8">
        <text>a 2'-deoxycytidine in DNA + S-adenosyl-L-methionine = a 5-methyl-2'-deoxycytidine in DNA + S-adenosyl-L-homocysteine + H(+)</text>
        <dbReference type="Rhea" id="RHEA:13681"/>
        <dbReference type="Rhea" id="RHEA-COMP:11369"/>
        <dbReference type="Rhea" id="RHEA-COMP:11370"/>
        <dbReference type="ChEBI" id="CHEBI:15378"/>
        <dbReference type="ChEBI" id="CHEBI:57856"/>
        <dbReference type="ChEBI" id="CHEBI:59789"/>
        <dbReference type="ChEBI" id="CHEBI:85452"/>
        <dbReference type="ChEBI" id="CHEBI:85454"/>
        <dbReference type="EC" id="2.1.1.37"/>
    </reaction>
</comment>
<reference evidence="9 10" key="1">
    <citation type="journal article" date="2008" name="Appl. Environ. Microbiol.">
        <title>Genomic insights into Mn(II) oxidation by the marine alphaproteobacterium Aurantimonas sp. strain SI85-9A1.</title>
        <authorList>
            <person name="Dick G.J."/>
            <person name="Podell S."/>
            <person name="Johnson H.A."/>
            <person name="Rivera-Espinoza Y."/>
            <person name="Bernier-Latmani R."/>
            <person name="McCarthy J.K."/>
            <person name="Torpey J.W."/>
            <person name="Clement B.G."/>
            <person name="Gaasterland T."/>
            <person name="Tebo B.M."/>
        </authorList>
    </citation>
    <scope>NUCLEOTIDE SEQUENCE [LARGE SCALE GENOMIC DNA]</scope>
    <source>
        <strain evidence="9 10">SI85-9A1</strain>
    </source>
</reference>